<evidence type="ECO:0000313" key="9">
    <source>
        <dbReference type="Proteomes" id="UP000827892"/>
    </source>
</evidence>
<evidence type="ECO:0000259" key="7">
    <source>
        <dbReference type="SMART" id="SM00014"/>
    </source>
</evidence>
<reference evidence="8 9" key="1">
    <citation type="submission" date="2022-05" db="EMBL/GenBank/DDBJ databases">
        <title>Chromosome-level reference genomes for two strains of Caenorhabditis briggsae: an improved platform for comparative genomics.</title>
        <authorList>
            <person name="Stevens L."/>
            <person name="Andersen E.C."/>
        </authorList>
    </citation>
    <scope>NUCLEOTIDE SEQUENCE [LARGE SCALE GENOMIC DNA]</scope>
    <source>
        <strain evidence="8">QX1410_ONT</strain>
        <tissue evidence="8">Whole-organism</tissue>
    </source>
</reference>
<evidence type="ECO:0000256" key="2">
    <source>
        <dbReference type="ARBA" id="ARBA00008816"/>
    </source>
</evidence>
<evidence type="ECO:0000313" key="8">
    <source>
        <dbReference type="EMBL" id="ULU03938.1"/>
    </source>
</evidence>
<dbReference type="InterPro" id="IPR043216">
    <property type="entry name" value="PAP-like"/>
</dbReference>
<keyword evidence="3 6" id="KW-0812">Transmembrane</keyword>
<dbReference type="Proteomes" id="UP000827892">
    <property type="component" value="Chromosome II"/>
</dbReference>
<dbReference type="AlphaFoldDB" id="A0AAE9DGD3"/>
<dbReference type="Pfam" id="PF01569">
    <property type="entry name" value="PAP2"/>
    <property type="match status" value="1"/>
</dbReference>
<comment type="similarity">
    <text evidence="2">Belongs to the PA-phosphatase related phosphoesterase family.</text>
</comment>
<evidence type="ECO:0000256" key="5">
    <source>
        <dbReference type="ARBA" id="ARBA00023136"/>
    </source>
</evidence>
<dbReference type="GO" id="GO:0006644">
    <property type="term" value="P:phospholipid metabolic process"/>
    <property type="evidence" value="ECO:0007669"/>
    <property type="project" value="InterPro"/>
</dbReference>
<sequence length="411" mass="47080">MSDNSNNTIRMSRVLCDFLVLTLIAIPLYIFHEFVPPYRRGFYCDDESIRYPFRKSTVSRQMLIVIGLLIPILLILATELFRTLAWEKKCEQEFKTYQVRNHSVHRLIVRLYCFIGYFFVGVCFNQLMVDIAKYTIGRQRPHFMDVCKPSVGYDTCTTPDVYITEFTCRSNDTKLVHEAQLSFYSGHSAFSFYAAWFTSLYLQARLFRPLFSRLLLPVIQFLLFGGAAYVSLTRVSDYKHHWSDVLVGALMGSAIGIFVALFVAEVFKRREIPSCGPTNEFGLIRMDRPDNGISHQPSNGANTVVSTQHVIVSEVDPANQRLNPLLPNNCSSSYTLIDYRSNPSNRFRPDSFLDTCSYYTARTDWDATSGRSLVFGGGGYSNPRDTRFLDFQSIQSGQPSWILEPLTEEEH</sequence>
<keyword evidence="4 6" id="KW-1133">Transmembrane helix</keyword>
<feature type="transmembrane region" description="Helical" evidence="6">
    <location>
        <begin position="181"/>
        <end position="202"/>
    </location>
</feature>
<evidence type="ECO:0000256" key="4">
    <source>
        <dbReference type="ARBA" id="ARBA00022989"/>
    </source>
</evidence>
<gene>
    <name evidence="8" type="ORF">L3Y34_017022</name>
</gene>
<dbReference type="CDD" id="cd03384">
    <property type="entry name" value="PAP2_wunen"/>
    <property type="match status" value="1"/>
</dbReference>
<dbReference type="InterPro" id="IPR000326">
    <property type="entry name" value="PAP2/HPO"/>
</dbReference>
<dbReference type="FunFam" id="1.20.144.10:FF:000031">
    <property type="entry name" value="PhosphoLipid PhosPhatase homolog"/>
    <property type="match status" value="1"/>
</dbReference>
<evidence type="ECO:0000256" key="3">
    <source>
        <dbReference type="ARBA" id="ARBA00022692"/>
    </source>
</evidence>
<dbReference type="SMART" id="SM00014">
    <property type="entry name" value="acidPPc"/>
    <property type="match status" value="1"/>
</dbReference>
<protein>
    <recommendedName>
        <fullName evidence="7">Phosphatidic acid phosphatase type 2/haloperoxidase domain-containing protein</fullName>
    </recommendedName>
</protein>
<keyword evidence="5 6" id="KW-0472">Membrane</keyword>
<name>A0AAE9DGD3_CAEBR</name>
<evidence type="ECO:0000256" key="6">
    <source>
        <dbReference type="SAM" id="Phobius"/>
    </source>
</evidence>
<accession>A0AAE9DGD3</accession>
<feature type="transmembrane region" description="Helical" evidence="6">
    <location>
        <begin position="12"/>
        <end position="31"/>
    </location>
</feature>
<dbReference type="InterPro" id="IPR036938">
    <property type="entry name" value="PAP2/HPO_sf"/>
</dbReference>
<proteinExistence type="inferred from homology"/>
<comment type="subcellular location">
    <subcellularLocation>
        <location evidence="1">Membrane</location>
        <topology evidence="1">Multi-pass membrane protein</topology>
    </subcellularLocation>
</comment>
<evidence type="ECO:0000256" key="1">
    <source>
        <dbReference type="ARBA" id="ARBA00004141"/>
    </source>
</evidence>
<dbReference type="Gene3D" id="1.20.144.10">
    <property type="entry name" value="Phosphatidic acid phosphatase type 2/haloperoxidase"/>
    <property type="match status" value="1"/>
</dbReference>
<dbReference type="GO" id="GO:0016020">
    <property type="term" value="C:membrane"/>
    <property type="evidence" value="ECO:0007669"/>
    <property type="project" value="UniProtKB-SubCell"/>
</dbReference>
<feature type="transmembrane region" description="Helical" evidence="6">
    <location>
        <begin position="214"/>
        <end position="233"/>
    </location>
</feature>
<dbReference type="EMBL" id="CP090892">
    <property type="protein sequence ID" value="ULU03938.1"/>
    <property type="molecule type" value="Genomic_DNA"/>
</dbReference>
<feature type="transmembrane region" description="Helical" evidence="6">
    <location>
        <begin position="62"/>
        <end position="86"/>
    </location>
</feature>
<feature type="transmembrane region" description="Helical" evidence="6">
    <location>
        <begin position="107"/>
        <end position="128"/>
    </location>
</feature>
<dbReference type="SUPFAM" id="SSF48317">
    <property type="entry name" value="Acid phosphatase/Vanadium-dependent haloperoxidase"/>
    <property type="match status" value="1"/>
</dbReference>
<organism evidence="8 9">
    <name type="scientific">Caenorhabditis briggsae</name>
    <dbReference type="NCBI Taxonomy" id="6238"/>
    <lineage>
        <taxon>Eukaryota</taxon>
        <taxon>Metazoa</taxon>
        <taxon>Ecdysozoa</taxon>
        <taxon>Nematoda</taxon>
        <taxon>Chromadorea</taxon>
        <taxon>Rhabditida</taxon>
        <taxon>Rhabditina</taxon>
        <taxon>Rhabditomorpha</taxon>
        <taxon>Rhabditoidea</taxon>
        <taxon>Rhabditidae</taxon>
        <taxon>Peloderinae</taxon>
        <taxon>Caenorhabditis</taxon>
    </lineage>
</organism>
<feature type="domain" description="Phosphatidic acid phosphatase type 2/haloperoxidase" evidence="7">
    <location>
        <begin position="115"/>
        <end position="260"/>
    </location>
</feature>
<dbReference type="PANTHER" id="PTHR10165">
    <property type="entry name" value="LIPID PHOSPHATE PHOSPHATASE"/>
    <property type="match status" value="1"/>
</dbReference>
<feature type="transmembrane region" description="Helical" evidence="6">
    <location>
        <begin position="245"/>
        <end position="264"/>
    </location>
</feature>
<dbReference type="PANTHER" id="PTHR10165:SF201">
    <property type="entry name" value="PHOSPHATIDIC ACID PHOSPHATASE TYPE 2_HALOPEROXIDASE DOMAIN-CONTAINING PROTEIN"/>
    <property type="match status" value="1"/>
</dbReference>